<dbReference type="SMART" id="SM00382">
    <property type="entry name" value="AAA"/>
    <property type="match status" value="1"/>
</dbReference>
<sequence length="747" mass="82135">MTQPVNVPENEPGNTQIAPKQDGAIATRGDAAQAWQVPVETLIADDPLVRCLVILTKLFHNPFSSQTLTAGLPLDDGRLTPELFIRAANRAGLTARVVKRELMKISPLTLPCVLLLKNGNACVATARDEANVWTIIQPESDGGETKISNAELLNYFDGVAIFSRPTFKFDTRAQDNTIPKSQHWFWGVFKQSMPLYSEVMVASFLINIFALVTPIFTMNVYDRVVPNNAFDTLWVLGIGIVIVYVFDLIMKTLRSYFLDIAGKRVDVILSATIFEKIMSLKAAVRPKSVGSLANNLSEFEMFRDFITSATITTMIDLPFTILFLVVIFWLGGPLVLVPLVIMPIIVLIALALQRPLQGVIQKSFRLGTQKHATLIETLTGIDTLKAVGAEGVVQRKWENIIGEQSDLSLRSKLLTTAIVNQSGLFQQLAYIGVVIVGCFLISERMLTMGGLIASSMLTGRVTAPLAQVASLITRYFQARSAVQGVDDIMQLPIERPEGKNYIHRPTIRGDIEFRNVTFNYPEAQVPALINISFRIRSGEKVGIIGRIGSGKSTIEKLILGIYEPTEGSIWVDGVDLQQIDPADLRRSIGYVPQDVMLFFGTVKENIVLGAPYVDDSMVLRVAEIAGVTEFVNRHPQGFDMHVGERGEGLSGGQRQSVANARALLLDAPILVLDEPSNSLDNRSEENFKTRLAQHLGNHTLILVTHRASLLTMVDRLIVMDGGQIIADGPKEQVMQALSGGKLHVAKN</sequence>
<dbReference type="InterPro" id="IPR003439">
    <property type="entry name" value="ABC_transporter-like_ATP-bd"/>
</dbReference>
<dbReference type="PANTHER" id="PTHR24221">
    <property type="entry name" value="ATP-BINDING CASSETTE SUB-FAMILY B"/>
    <property type="match status" value="1"/>
</dbReference>
<dbReference type="PROSITE" id="PS50990">
    <property type="entry name" value="PEPTIDASE_C39"/>
    <property type="match status" value="1"/>
</dbReference>
<evidence type="ECO:0000256" key="3">
    <source>
        <dbReference type="ARBA" id="ARBA00022475"/>
    </source>
</evidence>
<dbReference type="InterPro" id="IPR036640">
    <property type="entry name" value="ABC1_TM_sf"/>
</dbReference>
<dbReference type="Gene3D" id="3.90.70.10">
    <property type="entry name" value="Cysteine proteinases"/>
    <property type="match status" value="1"/>
</dbReference>
<dbReference type="GO" id="GO:0005886">
    <property type="term" value="C:plasma membrane"/>
    <property type="evidence" value="ECO:0007669"/>
    <property type="project" value="UniProtKB-SubCell"/>
</dbReference>
<accession>A0A9E9P225</accession>
<dbReference type="EMBL" id="CP098242">
    <property type="protein sequence ID" value="WAW09477.1"/>
    <property type="molecule type" value="Genomic_DNA"/>
</dbReference>
<evidence type="ECO:0000313" key="17">
    <source>
        <dbReference type="EMBL" id="WAW09477.1"/>
    </source>
</evidence>
<organism evidence="17 18">
    <name type="scientific">Oxalobacter vibrioformis</name>
    <dbReference type="NCBI Taxonomy" id="933080"/>
    <lineage>
        <taxon>Bacteria</taxon>
        <taxon>Pseudomonadati</taxon>
        <taxon>Pseudomonadota</taxon>
        <taxon>Betaproteobacteria</taxon>
        <taxon>Burkholderiales</taxon>
        <taxon>Oxalobacteraceae</taxon>
        <taxon>Oxalobacter</taxon>
    </lineage>
</organism>
<evidence type="ECO:0000256" key="7">
    <source>
        <dbReference type="ARBA" id="ARBA00022840"/>
    </source>
</evidence>
<keyword evidence="5" id="KW-0204">Cytolysis</keyword>
<dbReference type="Pfam" id="PF00664">
    <property type="entry name" value="ABC_membrane"/>
    <property type="match status" value="1"/>
</dbReference>
<dbReference type="GO" id="GO:0006508">
    <property type="term" value="P:proteolysis"/>
    <property type="evidence" value="ECO:0007669"/>
    <property type="project" value="InterPro"/>
</dbReference>
<feature type="transmembrane region" description="Helical" evidence="13">
    <location>
        <begin position="199"/>
        <end position="221"/>
    </location>
</feature>
<dbReference type="Pfam" id="PF00005">
    <property type="entry name" value="ABC_tran"/>
    <property type="match status" value="1"/>
</dbReference>
<dbReference type="PROSITE" id="PS50893">
    <property type="entry name" value="ABC_TRANSPORTER_2"/>
    <property type="match status" value="1"/>
</dbReference>
<evidence type="ECO:0000256" key="8">
    <source>
        <dbReference type="ARBA" id="ARBA00022989"/>
    </source>
</evidence>
<evidence type="ECO:0000259" key="14">
    <source>
        <dbReference type="PROSITE" id="PS50893"/>
    </source>
</evidence>
<evidence type="ECO:0000256" key="12">
    <source>
        <dbReference type="ARBA" id="ARBA00072252"/>
    </source>
</evidence>
<dbReference type="InterPro" id="IPR003593">
    <property type="entry name" value="AAA+_ATPase"/>
</dbReference>
<reference evidence="17" key="1">
    <citation type="journal article" date="2022" name="Front. Microbiol.">
        <title>New perspectives on an old grouping: The genomic and phenotypic variability of Oxalobacter formigenes and the implications for calcium oxalate stone prevention.</title>
        <authorList>
            <person name="Chmiel J.A."/>
            <person name="Carr C."/>
            <person name="Stuivenberg G.A."/>
            <person name="Venema R."/>
            <person name="Chanyi R.M."/>
            <person name="Al K.F."/>
            <person name="Giguere D."/>
            <person name="Say H."/>
            <person name="Akouris P.P."/>
            <person name="Dominguez Romero S.A."/>
            <person name="Kwong A."/>
            <person name="Tai V."/>
            <person name="Koval S.F."/>
            <person name="Razvi H."/>
            <person name="Bjazevic J."/>
            <person name="Burton J.P."/>
        </authorList>
    </citation>
    <scope>NUCLEOTIDE SEQUENCE</scope>
    <source>
        <strain evidence="17">WoOx3</strain>
    </source>
</reference>
<dbReference type="Proteomes" id="UP001156215">
    <property type="component" value="Chromosome"/>
</dbReference>
<evidence type="ECO:0000256" key="11">
    <source>
        <dbReference type="ARBA" id="ARBA00061173"/>
    </source>
</evidence>
<evidence type="ECO:0000256" key="13">
    <source>
        <dbReference type="SAM" id="Phobius"/>
    </source>
</evidence>
<dbReference type="GO" id="GO:0008233">
    <property type="term" value="F:peptidase activity"/>
    <property type="evidence" value="ECO:0007669"/>
    <property type="project" value="InterPro"/>
</dbReference>
<dbReference type="InterPro" id="IPR017750">
    <property type="entry name" value="ATPase_T1SS"/>
</dbReference>
<dbReference type="AlphaFoldDB" id="A0A9E9P225"/>
<evidence type="ECO:0000256" key="5">
    <source>
        <dbReference type="ARBA" id="ARBA00022735"/>
    </source>
</evidence>
<dbReference type="InterPro" id="IPR027417">
    <property type="entry name" value="P-loop_NTPase"/>
</dbReference>
<protein>
    <recommendedName>
        <fullName evidence="12">Cyclolysin secretion/processing ATP-binding protein CyaB</fullName>
    </recommendedName>
</protein>
<feature type="transmembrane region" description="Helical" evidence="13">
    <location>
        <begin position="233"/>
        <end position="250"/>
    </location>
</feature>
<comment type="function">
    <text evidence="10">Involved in the export of calmodulin-sensitive adenylate cyclase-hemolysin (cyclolysin).</text>
</comment>
<dbReference type="SUPFAM" id="SSF90123">
    <property type="entry name" value="ABC transporter transmembrane region"/>
    <property type="match status" value="1"/>
</dbReference>
<keyword evidence="9 13" id="KW-0472">Membrane</keyword>
<keyword evidence="4 13" id="KW-0812">Transmembrane</keyword>
<dbReference type="InterPro" id="IPR005074">
    <property type="entry name" value="Peptidase_C39"/>
</dbReference>
<dbReference type="NCBIfam" id="TIGR03375">
    <property type="entry name" value="type_I_sec_LssB"/>
    <property type="match status" value="1"/>
</dbReference>
<dbReference type="GO" id="GO:0034040">
    <property type="term" value="F:ATPase-coupled lipid transmembrane transporter activity"/>
    <property type="evidence" value="ECO:0007669"/>
    <property type="project" value="TreeGrafter"/>
</dbReference>
<dbReference type="Gene3D" id="3.40.50.300">
    <property type="entry name" value="P-loop containing nucleotide triphosphate hydrolases"/>
    <property type="match status" value="1"/>
</dbReference>
<dbReference type="Gene3D" id="1.20.1560.10">
    <property type="entry name" value="ABC transporter type 1, transmembrane domain"/>
    <property type="match status" value="1"/>
</dbReference>
<evidence type="ECO:0000256" key="6">
    <source>
        <dbReference type="ARBA" id="ARBA00022741"/>
    </source>
</evidence>
<comment type="similarity">
    <text evidence="11">Belongs to the ABC transporter superfamily. Cyclolysin exporter (TC 3.A.1.109.2) family.</text>
</comment>
<feature type="domain" description="Peptidase C39" evidence="16">
    <location>
        <begin position="40"/>
        <end position="163"/>
    </location>
</feature>
<evidence type="ECO:0000259" key="16">
    <source>
        <dbReference type="PROSITE" id="PS50990"/>
    </source>
</evidence>
<feature type="domain" description="ABC transmembrane type-1" evidence="15">
    <location>
        <begin position="199"/>
        <end position="477"/>
    </location>
</feature>
<dbReference type="CDD" id="cd03245">
    <property type="entry name" value="ABCC_bacteriocin_exporters"/>
    <property type="match status" value="1"/>
</dbReference>
<evidence type="ECO:0000256" key="2">
    <source>
        <dbReference type="ARBA" id="ARBA00022448"/>
    </source>
</evidence>
<dbReference type="InterPro" id="IPR039421">
    <property type="entry name" value="Type_1_exporter"/>
</dbReference>
<evidence type="ECO:0000256" key="1">
    <source>
        <dbReference type="ARBA" id="ARBA00004651"/>
    </source>
</evidence>
<proteinExistence type="inferred from homology"/>
<evidence type="ECO:0000313" key="18">
    <source>
        <dbReference type="Proteomes" id="UP001156215"/>
    </source>
</evidence>
<keyword evidence="6" id="KW-0547">Nucleotide-binding</keyword>
<keyword evidence="7" id="KW-0067">ATP-binding</keyword>
<dbReference type="CDD" id="cd02421">
    <property type="entry name" value="Peptidase_C39_likeD"/>
    <property type="match status" value="1"/>
</dbReference>
<dbReference type="GO" id="GO:0140359">
    <property type="term" value="F:ABC-type transporter activity"/>
    <property type="evidence" value="ECO:0007669"/>
    <property type="project" value="InterPro"/>
</dbReference>
<dbReference type="GO" id="GO:0016887">
    <property type="term" value="F:ATP hydrolysis activity"/>
    <property type="evidence" value="ECO:0007669"/>
    <property type="project" value="InterPro"/>
</dbReference>
<dbReference type="RefSeq" id="WP_269308474.1">
    <property type="nucleotide sequence ID" value="NZ_CP098242.1"/>
</dbReference>
<dbReference type="SUPFAM" id="SSF52540">
    <property type="entry name" value="P-loop containing nucleoside triphosphate hydrolases"/>
    <property type="match status" value="1"/>
</dbReference>
<feature type="domain" description="ABC transporter" evidence="14">
    <location>
        <begin position="511"/>
        <end position="746"/>
    </location>
</feature>
<evidence type="ECO:0000259" key="15">
    <source>
        <dbReference type="PROSITE" id="PS50929"/>
    </source>
</evidence>
<feature type="transmembrane region" description="Helical" evidence="13">
    <location>
        <begin position="305"/>
        <end position="329"/>
    </location>
</feature>
<evidence type="ECO:0000256" key="4">
    <source>
        <dbReference type="ARBA" id="ARBA00022692"/>
    </source>
</evidence>
<keyword evidence="18" id="KW-1185">Reference proteome</keyword>
<dbReference type="GO" id="GO:0031640">
    <property type="term" value="P:killing of cells of another organism"/>
    <property type="evidence" value="ECO:0007669"/>
    <property type="project" value="UniProtKB-KW"/>
</dbReference>
<feature type="transmembrane region" description="Helical" evidence="13">
    <location>
        <begin position="335"/>
        <end position="352"/>
    </location>
</feature>
<dbReference type="GO" id="GO:0005524">
    <property type="term" value="F:ATP binding"/>
    <property type="evidence" value="ECO:0007669"/>
    <property type="project" value="UniProtKB-KW"/>
</dbReference>
<dbReference type="Pfam" id="PF03412">
    <property type="entry name" value="Peptidase_C39"/>
    <property type="match status" value="1"/>
</dbReference>
<keyword evidence="8 13" id="KW-1133">Transmembrane helix</keyword>
<dbReference type="InterPro" id="IPR011527">
    <property type="entry name" value="ABC1_TM_dom"/>
</dbReference>
<dbReference type="PANTHER" id="PTHR24221:SF248">
    <property type="entry name" value="ABC TRANSPORTER TRANSMEMBRANE REGION"/>
    <property type="match status" value="1"/>
</dbReference>
<dbReference type="PROSITE" id="PS50929">
    <property type="entry name" value="ABC_TM1F"/>
    <property type="match status" value="1"/>
</dbReference>
<keyword evidence="3" id="KW-1003">Cell membrane</keyword>
<evidence type="ECO:0000256" key="9">
    <source>
        <dbReference type="ARBA" id="ARBA00023136"/>
    </source>
</evidence>
<evidence type="ECO:0000256" key="10">
    <source>
        <dbReference type="ARBA" id="ARBA00055355"/>
    </source>
</evidence>
<keyword evidence="2" id="KW-0813">Transport</keyword>
<comment type="subcellular location">
    <subcellularLocation>
        <location evidence="1">Cell membrane</location>
        <topology evidence="1">Multi-pass membrane protein</topology>
    </subcellularLocation>
</comment>
<name>A0A9E9P225_9BURK</name>
<dbReference type="KEGG" id="ovb:NB640_09510"/>
<gene>
    <name evidence="17" type="ORF">NB640_09510</name>
</gene>
<dbReference type="FunFam" id="3.40.50.300:FF:000299">
    <property type="entry name" value="ABC transporter ATP-binding protein/permease"/>
    <property type="match status" value="1"/>
</dbReference>
<dbReference type="CDD" id="cd18587">
    <property type="entry name" value="ABC_6TM_LapB_like"/>
    <property type="match status" value="1"/>
</dbReference>
<keyword evidence="5" id="KW-0354">Hemolysis</keyword>